<feature type="transmembrane region" description="Helical" evidence="1">
    <location>
        <begin position="495"/>
        <end position="517"/>
    </location>
</feature>
<dbReference type="PANTHER" id="PTHR37305:SF1">
    <property type="entry name" value="MEMBRANE PROTEIN"/>
    <property type="match status" value="1"/>
</dbReference>
<feature type="transmembrane region" description="Helical" evidence="1">
    <location>
        <begin position="403"/>
        <end position="424"/>
    </location>
</feature>
<dbReference type="RefSeq" id="WP_344933811.1">
    <property type="nucleotide sequence ID" value="NZ_BAAAZR010000001.1"/>
</dbReference>
<dbReference type="Gene3D" id="2.60.120.200">
    <property type="match status" value="1"/>
</dbReference>
<evidence type="ECO:0000256" key="1">
    <source>
        <dbReference type="SAM" id="Phobius"/>
    </source>
</evidence>
<reference evidence="3" key="1">
    <citation type="journal article" date="2019" name="Int. J. Syst. Evol. Microbiol.">
        <title>The Global Catalogue of Microorganisms (GCM) 10K type strain sequencing project: providing services to taxonomists for standard genome sequencing and annotation.</title>
        <authorList>
            <consortium name="The Broad Institute Genomics Platform"/>
            <consortium name="The Broad Institute Genome Sequencing Center for Infectious Disease"/>
            <person name="Wu L."/>
            <person name="Ma J."/>
        </authorList>
    </citation>
    <scope>NUCLEOTIDE SEQUENCE [LARGE SCALE GENOMIC DNA]</scope>
    <source>
        <strain evidence="3">JCM 16908</strain>
    </source>
</reference>
<proteinExistence type="predicted"/>
<name>A0ABP7HAS6_9ACTN</name>
<dbReference type="Proteomes" id="UP001500888">
    <property type="component" value="Unassembled WGS sequence"/>
</dbReference>
<feature type="transmembrane region" description="Helical" evidence="1">
    <location>
        <begin position="34"/>
        <end position="56"/>
    </location>
</feature>
<dbReference type="EMBL" id="BAAAZR010000001">
    <property type="protein sequence ID" value="GAA3789826.1"/>
    <property type="molecule type" value="Genomic_DNA"/>
</dbReference>
<organism evidence="2 3">
    <name type="scientific">Sphaerisporangium flaviroseum</name>
    <dbReference type="NCBI Taxonomy" id="509199"/>
    <lineage>
        <taxon>Bacteria</taxon>
        <taxon>Bacillati</taxon>
        <taxon>Actinomycetota</taxon>
        <taxon>Actinomycetes</taxon>
        <taxon>Streptosporangiales</taxon>
        <taxon>Streptosporangiaceae</taxon>
        <taxon>Sphaerisporangium</taxon>
    </lineage>
</organism>
<keyword evidence="1" id="KW-0472">Membrane</keyword>
<feature type="transmembrane region" description="Helical" evidence="1">
    <location>
        <begin position="357"/>
        <end position="383"/>
    </location>
</feature>
<feature type="transmembrane region" description="Helical" evidence="1">
    <location>
        <begin position="431"/>
        <end position="453"/>
    </location>
</feature>
<keyword evidence="1" id="KW-1133">Transmembrane helix</keyword>
<accession>A0ABP7HAS6</accession>
<gene>
    <name evidence="2" type="ORF">GCM10022226_05810</name>
</gene>
<sequence length="524" mass="55346">MTTATGTPYRSALPPGRDRFAHLLRSEWTKFRTVRGWVITTTIAALVVALLGLLFASGSRSTCGIGPIEVACPTPPVGPDGEAVDDTFYFVHRSLTGDGDITVRLTSMTGIITYPPPDHDEIVPGLVPWAKAGVIVKDGTREGSAYAALMATARHGVRMQHNFTHDTAGRPGVVSPASPRWLRLTRSGDTLTGYESADGTRWTKVGTARLAGLPATVQVGLFVASPGDLTVKQGSLGGSIEQVRFTQATAVFDHLSLRGATSPGEWSRQGVGRTGDTDWERYHRPAGLEESGGTFTVTGSGDMAPSVDGHQIERLLTGALAGLIVVIVVAVMFVTAEYRRGLIRTTLLAGPRRGRMPVAKAVVIAAVVFVAGLAAATVTVVFGRRILVANGNHVLPMSWLTEVRVIAGTAALFAFTAVFALALGALFRRGVAAVITAMVTIVVPFILATASVLPDGAAQWLLRLTPAAGFAIQQTMPQYAHVLRHYVPAAGYYPLAPWAGLAVLGGYAALALGLAVFRVRRRDA</sequence>
<feature type="transmembrane region" description="Helical" evidence="1">
    <location>
        <begin position="315"/>
        <end position="336"/>
    </location>
</feature>
<keyword evidence="3" id="KW-1185">Reference proteome</keyword>
<keyword evidence="1" id="KW-0812">Transmembrane</keyword>
<evidence type="ECO:0000313" key="2">
    <source>
        <dbReference type="EMBL" id="GAA3789826.1"/>
    </source>
</evidence>
<comment type="caution">
    <text evidence="2">The sequence shown here is derived from an EMBL/GenBank/DDBJ whole genome shotgun (WGS) entry which is preliminary data.</text>
</comment>
<evidence type="ECO:0008006" key="4">
    <source>
        <dbReference type="Google" id="ProtNLM"/>
    </source>
</evidence>
<protein>
    <recommendedName>
        <fullName evidence="4">DUF1349 domain-containing protein</fullName>
    </recommendedName>
</protein>
<dbReference type="PANTHER" id="PTHR37305">
    <property type="entry name" value="INTEGRAL MEMBRANE PROTEIN-RELATED"/>
    <property type="match status" value="1"/>
</dbReference>
<evidence type="ECO:0000313" key="3">
    <source>
        <dbReference type="Proteomes" id="UP001500888"/>
    </source>
</evidence>